<accession>A0AAD3HIM7</accession>
<feature type="transmembrane region" description="Helical" evidence="2">
    <location>
        <begin position="663"/>
        <end position="682"/>
    </location>
</feature>
<evidence type="ECO:0000256" key="2">
    <source>
        <dbReference type="SAM" id="Phobius"/>
    </source>
</evidence>
<feature type="transmembrane region" description="Helical" evidence="2">
    <location>
        <begin position="125"/>
        <end position="151"/>
    </location>
</feature>
<keyword evidence="2" id="KW-1133">Transmembrane helix</keyword>
<feature type="transmembrane region" description="Helical" evidence="2">
    <location>
        <begin position="229"/>
        <end position="246"/>
    </location>
</feature>
<keyword evidence="2" id="KW-0812">Transmembrane</keyword>
<dbReference type="AlphaFoldDB" id="A0AAD3HIM7"/>
<sequence>MALATVVPGEARLLKDESTPYVVWLWRRLFTSLYLDWRYLFLQSILVNLVRALAPQRTDALNSYFVSNDRASVSTFRASMWVIRDILLQVQMFIVLALVCIRWAASQTAYVKNRTKVIASGGEDTLASFLFSMSCSSLFFAGAAVLGLVIFEPLLLFVDFKRHGDNFLSFFATKQADQWDIVLVSLHFFMALGSTAEHLSRCEIIAEDVLYRTDIGRNITMYFRLKRQLSVAATFTWVAFFFVRKSSFSIRLALRVVAAVFVLALACLHALASYYGLRHLIRTVDALDADLRIDYTRHGWVPGFLLKWTPRRKTERRTTYRNLLRVARQFFPIFLWHVSGRTVSAQIAMFISLCNWLPLVPAVQVELYSCIAVLTAICLFLFRLTMYMNPACVNTSGNEIPTLHVGFGMLVIKSQLLSCGPNNPDFRLKMVPASIERLFEAVTISYRWEPTTSFPVHVWNRDAPMTVQFRLDILQRAFNLLQARGIDLGWSTLVWFDQASIDQESEQFKSLLVPRMTACYALSAMTLVLDNTDTYPYGHQDNYYSRIWTFQEYCLPPCISVVSSSPLLTPAAVEANRRHIQNRYWSSSSGGNNNNNSSGHKPGKGTAVAAAEGYPNGEKQFFLVVGLDTTDTIDKWLHANPELISEYLATIDSRVGFKSSDRFAAIMQVIAGVICFTPAAVLQLKRAVLSTMAHKQSSLRGCTIIDNMSSAAASSAVAGGWLSTAPASAAAAGPPSHLVGTADVERILAGKPCPGDHGGRACLTFSEIDAVQEATSRPASASAAPPTAAAGTVTVGEGVAAGRGTGLLEILGSFVPYGNHDLPAIEVKALVDPSTRILRQLLVWPHSRGGGGGGGGDGCSHQHHLQRVCDGASQQQQGQQQRGVSGIGGSSGSGRQGQGQQQPGESAEGDPVGRLRLRGGLLQMIPVEMEDKQEWAIVLE</sequence>
<feature type="compositionally biased region" description="Low complexity" evidence="1">
    <location>
        <begin position="871"/>
        <end position="884"/>
    </location>
</feature>
<comment type="caution">
    <text evidence="3">The sequence shown here is derived from an EMBL/GenBank/DDBJ whole genome shotgun (WGS) entry which is preliminary data.</text>
</comment>
<reference evidence="3 4" key="1">
    <citation type="journal article" date="2021" name="Sci. Rep.">
        <title>Genome sequencing of the multicellular alga Astrephomene provides insights into convergent evolution of germ-soma differentiation.</title>
        <authorList>
            <person name="Yamashita S."/>
            <person name="Yamamoto K."/>
            <person name="Matsuzaki R."/>
            <person name="Suzuki S."/>
            <person name="Yamaguchi H."/>
            <person name="Hirooka S."/>
            <person name="Minakuchi Y."/>
            <person name="Miyagishima S."/>
            <person name="Kawachi M."/>
            <person name="Toyoda A."/>
            <person name="Nozaki H."/>
        </authorList>
    </citation>
    <scope>NUCLEOTIDE SEQUENCE [LARGE SCALE GENOMIC DNA]</scope>
    <source>
        <strain evidence="3 4">NIES-4017</strain>
    </source>
</reference>
<proteinExistence type="predicted"/>
<feature type="transmembrane region" description="Helical" evidence="2">
    <location>
        <begin position="365"/>
        <end position="382"/>
    </location>
</feature>
<gene>
    <name evidence="3" type="ORF">Agub_g3158</name>
</gene>
<feature type="compositionally biased region" description="Gly residues" evidence="1">
    <location>
        <begin position="849"/>
        <end position="858"/>
    </location>
</feature>
<feature type="compositionally biased region" description="Gly residues" evidence="1">
    <location>
        <begin position="885"/>
        <end position="897"/>
    </location>
</feature>
<feature type="transmembrane region" description="Helical" evidence="2">
    <location>
        <begin position="330"/>
        <end position="353"/>
    </location>
</feature>
<evidence type="ECO:0000256" key="1">
    <source>
        <dbReference type="SAM" id="MobiDB-lite"/>
    </source>
</evidence>
<feature type="compositionally biased region" description="Low complexity" evidence="1">
    <location>
        <begin position="586"/>
        <end position="599"/>
    </location>
</feature>
<feature type="region of interest" description="Disordered" evidence="1">
    <location>
        <begin position="584"/>
        <end position="607"/>
    </location>
</feature>
<organism evidence="3 4">
    <name type="scientific">Astrephomene gubernaculifera</name>
    <dbReference type="NCBI Taxonomy" id="47775"/>
    <lineage>
        <taxon>Eukaryota</taxon>
        <taxon>Viridiplantae</taxon>
        <taxon>Chlorophyta</taxon>
        <taxon>core chlorophytes</taxon>
        <taxon>Chlorophyceae</taxon>
        <taxon>CS clade</taxon>
        <taxon>Chlamydomonadales</taxon>
        <taxon>Astrephomenaceae</taxon>
        <taxon>Astrephomene</taxon>
    </lineage>
</organism>
<dbReference type="EMBL" id="BMAR01000003">
    <property type="protein sequence ID" value="GFR42262.1"/>
    <property type="molecule type" value="Genomic_DNA"/>
</dbReference>
<feature type="transmembrane region" description="Helical" evidence="2">
    <location>
        <begin position="86"/>
        <end position="105"/>
    </location>
</feature>
<protein>
    <submittedName>
        <fullName evidence="3">Uncharacterized protein</fullName>
    </submittedName>
</protein>
<feature type="transmembrane region" description="Helical" evidence="2">
    <location>
        <begin position="252"/>
        <end position="272"/>
    </location>
</feature>
<keyword evidence="4" id="KW-1185">Reference proteome</keyword>
<evidence type="ECO:0000313" key="4">
    <source>
        <dbReference type="Proteomes" id="UP001054857"/>
    </source>
</evidence>
<keyword evidence="2" id="KW-0472">Membrane</keyword>
<name>A0AAD3HIM7_9CHLO</name>
<dbReference type="Proteomes" id="UP001054857">
    <property type="component" value="Unassembled WGS sequence"/>
</dbReference>
<evidence type="ECO:0000313" key="3">
    <source>
        <dbReference type="EMBL" id="GFR42262.1"/>
    </source>
</evidence>
<feature type="region of interest" description="Disordered" evidence="1">
    <location>
        <begin position="849"/>
        <end position="913"/>
    </location>
</feature>